<feature type="non-terminal residue" evidence="2">
    <location>
        <position position="1"/>
    </location>
</feature>
<organism evidence="2 3">
    <name type="scientific">Vibrio parahaemolyticus</name>
    <dbReference type="NCBI Taxonomy" id="670"/>
    <lineage>
        <taxon>Bacteria</taxon>
        <taxon>Pseudomonadati</taxon>
        <taxon>Pseudomonadota</taxon>
        <taxon>Gammaproteobacteria</taxon>
        <taxon>Vibrionales</taxon>
        <taxon>Vibrionaceae</taxon>
        <taxon>Vibrio</taxon>
    </lineage>
</organism>
<evidence type="ECO:0000313" key="3">
    <source>
        <dbReference type="Proteomes" id="UP000214596"/>
    </source>
</evidence>
<dbReference type="STRING" id="670.ACZ92_17895"/>
<name>A0A227J2V0_VIBPH</name>
<proteinExistence type="predicted"/>
<dbReference type="AlphaFoldDB" id="A0A227J2V0"/>
<feature type="region of interest" description="Disordered" evidence="1">
    <location>
        <begin position="27"/>
        <end position="86"/>
    </location>
</feature>
<sequence length="86" mass="10249">DNMKRQLDNHWQTLPDEQKQAIQAKWHERPQRVETKTLPKQTTLPESTLKTQPLPAHNVPRPITKPNIQRPQTRPNIQPVPRIRRR</sequence>
<feature type="compositionally biased region" description="Basic and acidic residues" evidence="1">
    <location>
        <begin position="27"/>
        <end position="37"/>
    </location>
</feature>
<gene>
    <name evidence="2" type="ORF">CA163_29825</name>
</gene>
<evidence type="ECO:0000313" key="2">
    <source>
        <dbReference type="EMBL" id="OXE29208.1"/>
    </source>
</evidence>
<dbReference type="Proteomes" id="UP000214596">
    <property type="component" value="Unassembled WGS sequence"/>
</dbReference>
<feature type="compositionally biased region" description="Polar residues" evidence="1">
    <location>
        <begin position="66"/>
        <end position="76"/>
    </location>
</feature>
<feature type="compositionally biased region" description="Polar residues" evidence="1">
    <location>
        <begin position="38"/>
        <end position="51"/>
    </location>
</feature>
<accession>A0A227J2V0</accession>
<protein>
    <submittedName>
        <fullName evidence="2">Uncharacterized protein</fullName>
    </submittedName>
</protein>
<comment type="caution">
    <text evidence="2">The sequence shown here is derived from an EMBL/GenBank/DDBJ whole genome shotgun (WGS) entry which is preliminary data.</text>
</comment>
<dbReference type="EMBL" id="NIXT01003505">
    <property type="protein sequence ID" value="OXE29208.1"/>
    <property type="molecule type" value="Genomic_DNA"/>
</dbReference>
<reference evidence="2 3" key="1">
    <citation type="journal article" date="2017" name="Appl. Environ. Microbiol.">
        <title>Parallel evolution of two clades of a major Atlantic endemic Vibrio parahaemolyticus pathogen lineage by independent acquisition of related pathogenicity islands.</title>
        <authorList>
            <person name="Xu F."/>
            <person name="Gonzalez-Escalona N."/>
            <person name="Drees K.P."/>
            <person name="Sebra R.P."/>
            <person name="Cooper V.S."/>
            <person name="Jones S.H."/>
            <person name="Whistler C.A."/>
        </authorList>
    </citation>
    <scope>NUCLEOTIDE SEQUENCE [LARGE SCALE GENOMIC DNA]</scope>
    <source>
        <strain evidence="2 3">MAVP-3</strain>
    </source>
</reference>
<evidence type="ECO:0000256" key="1">
    <source>
        <dbReference type="SAM" id="MobiDB-lite"/>
    </source>
</evidence>